<keyword evidence="1" id="KW-0812">Transmembrane</keyword>
<protein>
    <submittedName>
        <fullName evidence="2">Uncharacterized protein</fullName>
    </submittedName>
</protein>
<evidence type="ECO:0000313" key="2">
    <source>
        <dbReference type="EMBL" id="KAJ5728433.1"/>
    </source>
</evidence>
<comment type="caution">
    <text evidence="2">The sequence shown here is derived from an EMBL/GenBank/DDBJ whole genome shotgun (WGS) entry which is preliminary data.</text>
</comment>
<keyword evidence="3" id="KW-1185">Reference proteome</keyword>
<keyword evidence="1" id="KW-1133">Transmembrane helix</keyword>
<gene>
    <name evidence="2" type="ORF">N7493_004763</name>
</gene>
<dbReference type="EMBL" id="JAQJAN010000005">
    <property type="protein sequence ID" value="KAJ5728433.1"/>
    <property type="molecule type" value="Genomic_DNA"/>
</dbReference>
<organism evidence="2 3">
    <name type="scientific">Penicillium malachiteum</name>
    <dbReference type="NCBI Taxonomy" id="1324776"/>
    <lineage>
        <taxon>Eukaryota</taxon>
        <taxon>Fungi</taxon>
        <taxon>Dikarya</taxon>
        <taxon>Ascomycota</taxon>
        <taxon>Pezizomycotina</taxon>
        <taxon>Eurotiomycetes</taxon>
        <taxon>Eurotiomycetidae</taxon>
        <taxon>Eurotiales</taxon>
        <taxon>Aspergillaceae</taxon>
        <taxon>Penicillium</taxon>
    </lineage>
</organism>
<accession>A0AAD6HP65</accession>
<dbReference type="Proteomes" id="UP001215712">
    <property type="component" value="Unassembled WGS sequence"/>
</dbReference>
<feature type="transmembrane region" description="Helical" evidence="1">
    <location>
        <begin position="15"/>
        <end position="39"/>
    </location>
</feature>
<proteinExistence type="predicted"/>
<sequence length="89" mass="9928">MSDHEHPHTLAGSPAVALGAGLGVCLLAVFLLSGLTFYFHRKRKPPTPEELLTKLNTTSPVRKLEEWWSNNGRELGSSEVLDRLFNWVS</sequence>
<evidence type="ECO:0000256" key="1">
    <source>
        <dbReference type="SAM" id="Phobius"/>
    </source>
</evidence>
<reference evidence="2" key="2">
    <citation type="submission" date="2023-01" db="EMBL/GenBank/DDBJ databases">
        <authorList>
            <person name="Petersen C."/>
        </authorList>
    </citation>
    <scope>NUCLEOTIDE SEQUENCE</scope>
    <source>
        <strain evidence="2">IBT 17514</strain>
    </source>
</reference>
<keyword evidence="1" id="KW-0472">Membrane</keyword>
<evidence type="ECO:0000313" key="3">
    <source>
        <dbReference type="Proteomes" id="UP001215712"/>
    </source>
</evidence>
<reference evidence="2" key="1">
    <citation type="journal article" date="2023" name="IMA Fungus">
        <title>Comparative genomic study of the Penicillium genus elucidates a diverse pangenome and 15 lateral gene transfer events.</title>
        <authorList>
            <person name="Petersen C."/>
            <person name="Sorensen T."/>
            <person name="Nielsen M.R."/>
            <person name="Sondergaard T.E."/>
            <person name="Sorensen J.L."/>
            <person name="Fitzpatrick D.A."/>
            <person name="Frisvad J.C."/>
            <person name="Nielsen K.L."/>
        </authorList>
    </citation>
    <scope>NUCLEOTIDE SEQUENCE</scope>
    <source>
        <strain evidence="2">IBT 17514</strain>
    </source>
</reference>
<dbReference type="AlphaFoldDB" id="A0AAD6HP65"/>
<name>A0AAD6HP65_9EURO</name>